<dbReference type="OrthoDB" id="3550175at2759"/>
<evidence type="ECO:0000256" key="1">
    <source>
        <dbReference type="SAM" id="MobiDB-lite"/>
    </source>
</evidence>
<organism evidence="2 3">
    <name type="scientific">Sclerotinia borealis (strain F-4128)</name>
    <dbReference type="NCBI Taxonomy" id="1432307"/>
    <lineage>
        <taxon>Eukaryota</taxon>
        <taxon>Fungi</taxon>
        <taxon>Dikarya</taxon>
        <taxon>Ascomycota</taxon>
        <taxon>Pezizomycotina</taxon>
        <taxon>Leotiomycetes</taxon>
        <taxon>Helotiales</taxon>
        <taxon>Sclerotiniaceae</taxon>
        <taxon>Sclerotinia</taxon>
    </lineage>
</organism>
<comment type="caution">
    <text evidence="2">The sequence shown here is derived from an EMBL/GenBank/DDBJ whole genome shotgun (WGS) entry which is preliminary data.</text>
</comment>
<feature type="region of interest" description="Disordered" evidence="1">
    <location>
        <begin position="235"/>
        <end position="259"/>
    </location>
</feature>
<dbReference type="Proteomes" id="UP000019487">
    <property type="component" value="Unassembled WGS sequence"/>
</dbReference>
<sequence length="339" mass="37749">MRKFFSSRCVTGKKQGGKVAGKVVGKIRRLMMVKDEKDDRFMGGDEVSSGSVSTAPVSFYNSFISKYSISSCTSESSSEKDPACLTEYSSSPDLTEYDDVAPRNKIETLIASNWGDIVLEYLSHSKFPYENPTSNFSDAPLLSNVGIEKEYDEILSQSSSSSSLTITGNSYQEEVLILDDVFKMEHSGRLRMPNLPGQYEHQKYFNPALIPDVQNQHNRPGVSDMDVVVGDNISTGPSTESTVNETHPHHGSTPKSMNDLEGLDATVANMGRQKDYWEDHRNRSEISNIVGREESITNSNGTHRKQLSWNIKGIHESIDKGMTPLQLHDHNTGRHADNF</sequence>
<evidence type="ECO:0000313" key="2">
    <source>
        <dbReference type="EMBL" id="ESZ91146.1"/>
    </source>
</evidence>
<dbReference type="EMBL" id="AYSA01000539">
    <property type="protein sequence ID" value="ESZ91146.1"/>
    <property type="molecule type" value="Genomic_DNA"/>
</dbReference>
<feature type="compositionally biased region" description="Polar residues" evidence="1">
    <location>
        <begin position="235"/>
        <end position="245"/>
    </location>
</feature>
<keyword evidence="3" id="KW-1185">Reference proteome</keyword>
<gene>
    <name evidence="2" type="ORF">SBOR_8480</name>
</gene>
<name>W9C5I4_SCLBF</name>
<proteinExistence type="predicted"/>
<dbReference type="AlphaFoldDB" id="W9C5I4"/>
<accession>W9C5I4</accession>
<dbReference type="HOGENOM" id="CLU_819296_0_0_1"/>
<evidence type="ECO:0000313" key="3">
    <source>
        <dbReference type="Proteomes" id="UP000019487"/>
    </source>
</evidence>
<reference evidence="2 3" key="1">
    <citation type="journal article" date="2014" name="Genome Announc.">
        <title>Draft genome sequence of Sclerotinia borealis, a psychrophilic plant pathogenic fungus.</title>
        <authorList>
            <person name="Mardanov A.V."/>
            <person name="Beletsky A.V."/>
            <person name="Kadnikov V.V."/>
            <person name="Ignatov A.N."/>
            <person name="Ravin N.V."/>
        </authorList>
    </citation>
    <scope>NUCLEOTIDE SEQUENCE [LARGE SCALE GENOMIC DNA]</scope>
    <source>
        <strain evidence="3">F-4157</strain>
    </source>
</reference>
<protein>
    <submittedName>
        <fullName evidence="2">Uncharacterized protein</fullName>
    </submittedName>
</protein>